<gene>
    <name evidence="1" type="ordered locus">MTR_1g097880</name>
</gene>
<dbReference type="EnsemblPlants" id="AES62270">
    <property type="protein sequence ID" value="AES62270"/>
    <property type="gene ID" value="MTR_1g097880"/>
</dbReference>
<reference evidence="1 3" key="1">
    <citation type="journal article" date="2011" name="Nature">
        <title>The Medicago genome provides insight into the evolution of rhizobial symbioses.</title>
        <authorList>
            <person name="Young N.D."/>
            <person name="Debelle F."/>
            <person name="Oldroyd G.E."/>
            <person name="Geurts R."/>
            <person name="Cannon S.B."/>
            <person name="Udvardi M.K."/>
            <person name="Benedito V.A."/>
            <person name="Mayer K.F."/>
            <person name="Gouzy J."/>
            <person name="Schoof H."/>
            <person name="Van de Peer Y."/>
            <person name="Proost S."/>
            <person name="Cook D.R."/>
            <person name="Meyers B.C."/>
            <person name="Spannagl M."/>
            <person name="Cheung F."/>
            <person name="De Mita S."/>
            <person name="Krishnakumar V."/>
            <person name="Gundlach H."/>
            <person name="Zhou S."/>
            <person name="Mudge J."/>
            <person name="Bharti A.K."/>
            <person name="Murray J.D."/>
            <person name="Naoumkina M.A."/>
            <person name="Rosen B."/>
            <person name="Silverstein K.A."/>
            <person name="Tang H."/>
            <person name="Rombauts S."/>
            <person name="Zhao P.X."/>
            <person name="Zhou P."/>
            <person name="Barbe V."/>
            <person name="Bardou P."/>
            <person name="Bechner M."/>
            <person name="Bellec A."/>
            <person name="Berger A."/>
            <person name="Berges H."/>
            <person name="Bidwell S."/>
            <person name="Bisseling T."/>
            <person name="Choisne N."/>
            <person name="Couloux A."/>
            <person name="Denny R."/>
            <person name="Deshpande S."/>
            <person name="Dai X."/>
            <person name="Doyle J.J."/>
            <person name="Dudez A.M."/>
            <person name="Farmer A.D."/>
            <person name="Fouteau S."/>
            <person name="Franken C."/>
            <person name="Gibelin C."/>
            <person name="Gish J."/>
            <person name="Goldstein S."/>
            <person name="Gonzalez A.J."/>
            <person name="Green P.J."/>
            <person name="Hallab A."/>
            <person name="Hartog M."/>
            <person name="Hua A."/>
            <person name="Humphray S.J."/>
            <person name="Jeong D.H."/>
            <person name="Jing Y."/>
            <person name="Jocker A."/>
            <person name="Kenton S.M."/>
            <person name="Kim D.J."/>
            <person name="Klee K."/>
            <person name="Lai H."/>
            <person name="Lang C."/>
            <person name="Lin S."/>
            <person name="Macmil S.L."/>
            <person name="Magdelenat G."/>
            <person name="Matthews L."/>
            <person name="McCorrison J."/>
            <person name="Monaghan E.L."/>
            <person name="Mun J.H."/>
            <person name="Najar F.Z."/>
            <person name="Nicholson C."/>
            <person name="Noirot C."/>
            <person name="O'Bleness M."/>
            <person name="Paule C.R."/>
            <person name="Poulain J."/>
            <person name="Prion F."/>
            <person name="Qin B."/>
            <person name="Qu C."/>
            <person name="Retzel E.F."/>
            <person name="Riddle C."/>
            <person name="Sallet E."/>
            <person name="Samain S."/>
            <person name="Samson N."/>
            <person name="Sanders I."/>
            <person name="Saurat O."/>
            <person name="Scarpelli C."/>
            <person name="Schiex T."/>
            <person name="Segurens B."/>
            <person name="Severin A.J."/>
            <person name="Sherrier D.J."/>
            <person name="Shi R."/>
            <person name="Sims S."/>
            <person name="Singer S.R."/>
            <person name="Sinharoy S."/>
            <person name="Sterck L."/>
            <person name="Viollet A."/>
            <person name="Wang B.B."/>
            <person name="Wang K."/>
            <person name="Wang M."/>
            <person name="Wang X."/>
            <person name="Warfsmann J."/>
            <person name="Weissenbach J."/>
            <person name="White D.D."/>
            <person name="White J.D."/>
            <person name="Wiley G.B."/>
            <person name="Wincker P."/>
            <person name="Xing Y."/>
            <person name="Yang L."/>
            <person name="Yao Z."/>
            <person name="Ying F."/>
            <person name="Zhai J."/>
            <person name="Zhou L."/>
            <person name="Zuber A."/>
            <person name="Denarie J."/>
            <person name="Dixon R.A."/>
            <person name="May G.D."/>
            <person name="Schwartz D.C."/>
            <person name="Rogers J."/>
            <person name="Quetier F."/>
            <person name="Town C.D."/>
            <person name="Roe B.A."/>
        </authorList>
    </citation>
    <scope>NUCLEOTIDE SEQUENCE [LARGE SCALE GENOMIC DNA]</scope>
    <source>
        <strain evidence="1">A17</strain>
        <strain evidence="2 3">cv. Jemalong A17</strain>
    </source>
</reference>
<proteinExistence type="predicted"/>
<dbReference type="Proteomes" id="UP000002051">
    <property type="component" value="Unassembled WGS sequence"/>
</dbReference>
<name>G7IAI4_MEDTR</name>
<evidence type="ECO:0000313" key="2">
    <source>
        <dbReference type="EnsemblPlants" id="AES62270"/>
    </source>
</evidence>
<reference evidence="2" key="3">
    <citation type="submission" date="2015-04" db="UniProtKB">
        <authorList>
            <consortium name="EnsemblPlants"/>
        </authorList>
    </citation>
    <scope>IDENTIFICATION</scope>
    <source>
        <strain evidence="2">cv. Jemalong A17</strain>
    </source>
</reference>
<evidence type="ECO:0000313" key="3">
    <source>
        <dbReference type="Proteomes" id="UP000002051"/>
    </source>
</evidence>
<dbReference type="EMBL" id="CM001217">
    <property type="protein sequence ID" value="AES62270.1"/>
    <property type="molecule type" value="Genomic_DNA"/>
</dbReference>
<evidence type="ECO:0000313" key="1">
    <source>
        <dbReference type="EMBL" id="AES62270.1"/>
    </source>
</evidence>
<sequence>MVTHPITSRKLHQPDIPCNFLKWGLLGFWSFASPLKQKPLDSTVDCCPEDIASIWDDFSWNVDTAKLYHLLEHWAKEWSPWEWRELYQIMIDGRRKI</sequence>
<reference evidence="1 3" key="2">
    <citation type="journal article" date="2014" name="BMC Genomics">
        <title>An improved genome release (version Mt4.0) for the model legume Medicago truncatula.</title>
        <authorList>
            <person name="Tang H."/>
            <person name="Krishnakumar V."/>
            <person name="Bidwell S."/>
            <person name="Rosen B."/>
            <person name="Chan A."/>
            <person name="Zhou S."/>
            <person name="Gentzbittel L."/>
            <person name="Childs K.L."/>
            <person name="Yandell M."/>
            <person name="Gundlach H."/>
            <person name="Mayer K.F."/>
            <person name="Schwartz D.C."/>
            <person name="Town C.D."/>
        </authorList>
    </citation>
    <scope>GENOME REANNOTATION</scope>
    <source>
        <strain evidence="2 3">cv. Jemalong A17</strain>
    </source>
</reference>
<accession>G7IAI4</accession>
<dbReference type="AlphaFoldDB" id="G7IAI4"/>
<keyword evidence="3" id="KW-1185">Reference proteome</keyword>
<dbReference type="HOGENOM" id="CLU_2349908_0_0_1"/>
<organism evidence="1 3">
    <name type="scientific">Medicago truncatula</name>
    <name type="common">Barrel medic</name>
    <name type="synonym">Medicago tribuloides</name>
    <dbReference type="NCBI Taxonomy" id="3880"/>
    <lineage>
        <taxon>Eukaryota</taxon>
        <taxon>Viridiplantae</taxon>
        <taxon>Streptophyta</taxon>
        <taxon>Embryophyta</taxon>
        <taxon>Tracheophyta</taxon>
        <taxon>Spermatophyta</taxon>
        <taxon>Magnoliopsida</taxon>
        <taxon>eudicotyledons</taxon>
        <taxon>Gunneridae</taxon>
        <taxon>Pentapetalae</taxon>
        <taxon>rosids</taxon>
        <taxon>fabids</taxon>
        <taxon>Fabales</taxon>
        <taxon>Fabaceae</taxon>
        <taxon>Papilionoideae</taxon>
        <taxon>50 kb inversion clade</taxon>
        <taxon>NPAAA clade</taxon>
        <taxon>Hologalegina</taxon>
        <taxon>IRL clade</taxon>
        <taxon>Trifolieae</taxon>
        <taxon>Medicago</taxon>
    </lineage>
</organism>
<protein>
    <submittedName>
        <fullName evidence="1 2">Uncharacterized protein</fullName>
    </submittedName>
</protein>
<dbReference type="PaxDb" id="3880-AES62270"/>